<name>A0A4S4KLL4_9APHY</name>
<protein>
    <submittedName>
        <fullName evidence="2">Uncharacterized protein</fullName>
    </submittedName>
</protein>
<dbReference type="AlphaFoldDB" id="A0A4S4KLL4"/>
<keyword evidence="3" id="KW-1185">Reference proteome</keyword>
<dbReference type="Proteomes" id="UP000309038">
    <property type="component" value="Unassembled WGS sequence"/>
</dbReference>
<feature type="region of interest" description="Disordered" evidence="1">
    <location>
        <begin position="1"/>
        <end position="48"/>
    </location>
</feature>
<evidence type="ECO:0000313" key="3">
    <source>
        <dbReference type="Proteomes" id="UP000309038"/>
    </source>
</evidence>
<evidence type="ECO:0000313" key="2">
    <source>
        <dbReference type="EMBL" id="THG99365.1"/>
    </source>
</evidence>
<comment type="caution">
    <text evidence="2">The sequence shown here is derived from an EMBL/GenBank/DDBJ whole genome shotgun (WGS) entry which is preliminary data.</text>
</comment>
<proteinExistence type="predicted"/>
<sequence>MPSFQVPVRAQRRPGKLPRPLFARARKQQLTEAQDEVPRVGTAELGGA</sequence>
<dbReference type="EMBL" id="SGPJ01000082">
    <property type="protein sequence ID" value="THG99365.1"/>
    <property type="molecule type" value="Genomic_DNA"/>
</dbReference>
<organism evidence="2 3">
    <name type="scientific">Hermanssonia centrifuga</name>
    <dbReference type="NCBI Taxonomy" id="98765"/>
    <lineage>
        <taxon>Eukaryota</taxon>
        <taxon>Fungi</taxon>
        <taxon>Dikarya</taxon>
        <taxon>Basidiomycota</taxon>
        <taxon>Agaricomycotina</taxon>
        <taxon>Agaricomycetes</taxon>
        <taxon>Polyporales</taxon>
        <taxon>Meruliaceae</taxon>
        <taxon>Hermanssonia</taxon>
    </lineage>
</organism>
<reference evidence="2 3" key="1">
    <citation type="submission" date="2019-02" db="EMBL/GenBank/DDBJ databases">
        <title>Genome sequencing of the rare red list fungi Phlebia centrifuga.</title>
        <authorList>
            <person name="Buettner E."/>
            <person name="Kellner H."/>
        </authorList>
    </citation>
    <scope>NUCLEOTIDE SEQUENCE [LARGE SCALE GENOMIC DNA]</scope>
    <source>
        <strain evidence="2 3">DSM 108282</strain>
    </source>
</reference>
<accession>A0A4S4KLL4</accession>
<evidence type="ECO:0000256" key="1">
    <source>
        <dbReference type="SAM" id="MobiDB-lite"/>
    </source>
</evidence>
<gene>
    <name evidence="2" type="ORF">EW026_g2966</name>
</gene>